<dbReference type="GO" id="GO:0055085">
    <property type="term" value="P:transmembrane transport"/>
    <property type="evidence" value="ECO:0007669"/>
    <property type="project" value="InterPro"/>
</dbReference>
<evidence type="ECO:0000256" key="3">
    <source>
        <dbReference type="ARBA" id="ARBA00022989"/>
    </source>
</evidence>
<evidence type="ECO:0000256" key="5">
    <source>
        <dbReference type="SAM" id="Phobius"/>
    </source>
</evidence>
<dbReference type="GO" id="GO:0016020">
    <property type="term" value="C:membrane"/>
    <property type="evidence" value="ECO:0007669"/>
    <property type="project" value="UniProtKB-SubCell"/>
</dbReference>
<dbReference type="PANTHER" id="PTHR11814">
    <property type="entry name" value="SULFATE TRANSPORTER"/>
    <property type="match status" value="1"/>
</dbReference>
<feature type="transmembrane region" description="Helical" evidence="5">
    <location>
        <begin position="199"/>
        <end position="218"/>
    </location>
</feature>
<dbReference type="InterPro" id="IPR001902">
    <property type="entry name" value="SLC26A/SulP_fam"/>
</dbReference>
<feature type="transmembrane region" description="Helical" evidence="5">
    <location>
        <begin position="170"/>
        <end position="193"/>
    </location>
</feature>
<feature type="transmembrane region" description="Helical" evidence="5">
    <location>
        <begin position="239"/>
        <end position="258"/>
    </location>
</feature>
<keyword evidence="4 5" id="KW-0472">Membrane</keyword>
<feature type="transmembrane region" description="Helical" evidence="5">
    <location>
        <begin position="113"/>
        <end position="135"/>
    </location>
</feature>
<keyword evidence="3 5" id="KW-1133">Transmembrane helix</keyword>
<evidence type="ECO:0000256" key="2">
    <source>
        <dbReference type="ARBA" id="ARBA00022692"/>
    </source>
</evidence>
<comment type="subcellular location">
    <subcellularLocation>
        <location evidence="1">Membrane</location>
        <topology evidence="1">Multi-pass membrane protein</topology>
    </subcellularLocation>
</comment>
<dbReference type="Proteomes" id="UP001367508">
    <property type="component" value="Unassembled WGS sequence"/>
</dbReference>
<gene>
    <name evidence="7" type="ORF">VNO77_04672</name>
</gene>
<proteinExistence type="predicted"/>
<feature type="domain" description="SLC26A/SulP transporter" evidence="6">
    <location>
        <begin position="89"/>
        <end position="251"/>
    </location>
</feature>
<comment type="caution">
    <text evidence="7">The sequence shown here is derived from an EMBL/GenBank/DDBJ whole genome shotgun (WGS) entry which is preliminary data.</text>
</comment>
<dbReference type="EMBL" id="JAYMYQ010000001">
    <property type="protein sequence ID" value="KAK7362556.1"/>
    <property type="molecule type" value="Genomic_DNA"/>
</dbReference>
<evidence type="ECO:0000313" key="8">
    <source>
        <dbReference type="Proteomes" id="UP001367508"/>
    </source>
</evidence>
<reference evidence="7 8" key="1">
    <citation type="submission" date="2024-01" db="EMBL/GenBank/DDBJ databases">
        <title>The genomes of 5 underutilized Papilionoideae crops provide insights into root nodulation and disease resistanc.</title>
        <authorList>
            <person name="Jiang F."/>
        </authorList>
    </citation>
    <scope>NUCLEOTIDE SEQUENCE [LARGE SCALE GENOMIC DNA]</scope>
    <source>
        <strain evidence="7">LVBAO_FW01</strain>
        <tissue evidence="7">Leaves</tissue>
    </source>
</reference>
<dbReference type="InterPro" id="IPR011547">
    <property type="entry name" value="SLC26A/SulP_dom"/>
</dbReference>
<sequence>MDRSSSSHLHSNFMEVKLDEEVTIEVHQVVPPPQKSALKKVKDKLKETFFPDDPLRLFKGQTFNRKLILGAQYLFPLLQWGPSYSFNLFKSDLISGLTIASLSIPQGISYANLANLPAIVGLYSSFVPPLVYAALGSSMDLAVGPVSIASLVLGSMLAEEVSPIAEPHLYLQLAYTSTLFAGIFQAALGLLRLGFIIDFLSKAILLGFMAGSATIVALQQLKSLFGITHFTKKMTIIPVMMVVANNSHGLYLLGATTISKTYSTFLLF</sequence>
<organism evidence="7 8">
    <name type="scientific">Canavalia gladiata</name>
    <name type="common">Sword bean</name>
    <name type="synonym">Dolichos gladiatus</name>
    <dbReference type="NCBI Taxonomy" id="3824"/>
    <lineage>
        <taxon>Eukaryota</taxon>
        <taxon>Viridiplantae</taxon>
        <taxon>Streptophyta</taxon>
        <taxon>Embryophyta</taxon>
        <taxon>Tracheophyta</taxon>
        <taxon>Spermatophyta</taxon>
        <taxon>Magnoliopsida</taxon>
        <taxon>eudicotyledons</taxon>
        <taxon>Gunneridae</taxon>
        <taxon>Pentapetalae</taxon>
        <taxon>rosids</taxon>
        <taxon>fabids</taxon>
        <taxon>Fabales</taxon>
        <taxon>Fabaceae</taxon>
        <taxon>Papilionoideae</taxon>
        <taxon>50 kb inversion clade</taxon>
        <taxon>NPAAA clade</taxon>
        <taxon>indigoferoid/millettioid clade</taxon>
        <taxon>Phaseoleae</taxon>
        <taxon>Canavalia</taxon>
    </lineage>
</organism>
<keyword evidence="8" id="KW-1185">Reference proteome</keyword>
<dbReference type="AlphaFoldDB" id="A0AAN9R7Y9"/>
<name>A0AAN9R7Y9_CANGL</name>
<evidence type="ECO:0000259" key="6">
    <source>
        <dbReference type="Pfam" id="PF00916"/>
    </source>
</evidence>
<keyword evidence="2 5" id="KW-0812">Transmembrane</keyword>
<evidence type="ECO:0000256" key="4">
    <source>
        <dbReference type="ARBA" id="ARBA00023136"/>
    </source>
</evidence>
<protein>
    <recommendedName>
        <fullName evidence="6">SLC26A/SulP transporter domain-containing protein</fullName>
    </recommendedName>
</protein>
<accession>A0AAN9R7Y9</accession>
<evidence type="ECO:0000313" key="7">
    <source>
        <dbReference type="EMBL" id="KAK7362556.1"/>
    </source>
</evidence>
<dbReference type="Pfam" id="PF00916">
    <property type="entry name" value="Sulfate_transp"/>
    <property type="match status" value="1"/>
</dbReference>
<evidence type="ECO:0000256" key="1">
    <source>
        <dbReference type="ARBA" id="ARBA00004141"/>
    </source>
</evidence>